<dbReference type="Gene3D" id="2.30.30.100">
    <property type="match status" value="1"/>
</dbReference>
<protein>
    <recommendedName>
        <fullName evidence="1">Sm domain-containing protein</fullName>
    </recommendedName>
</protein>
<feature type="non-terminal residue" evidence="2">
    <location>
        <position position="1"/>
    </location>
</feature>
<dbReference type="OrthoDB" id="368909at2759"/>
<dbReference type="CDD" id="cd06168">
    <property type="entry name" value="LSMD1"/>
    <property type="match status" value="1"/>
</dbReference>
<dbReference type="InterPro" id="IPR001163">
    <property type="entry name" value="Sm_dom_euk/arc"/>
</dbReference>
<dbReference type="SMART" id="SM00651">
    <property type="entry name" value="Sm"/>
    <property type="match status" value="1"/>
</dbReference>
<organism evidence="2 3">
    <name type="scientific">Paxillus rubicundulus Ve08.2h10</name>
    <dbReference type="NCBI Taxonomy" id="930991"/>
    <lineage>
        <taxon>Eukaryota</taxon>
        <taxon>Fungi</taxon>
        <taxon>Dikarya</taxon>
        <taxon>Basidiomycota</taxon>
        <taxon>Agaricomycotina</taxon>
        <taxon>Agaricomycetes</taxon>
        <taxon>Agaricomycetidae</taxon>
        <taxon>Boletales</taxon>
        <taxon>Paxilineae</taxon>
        <taxon>Paxillaceae</taxon>
        <taxon>Paxillus</taxon>
    </lineage>
</organism>
<name>A0A0D0DYP8_9AGAM</name>
<dbReference type="Proteomes" id="UP000054538">
    <property type="component" value="Unassembled WGS sequence"/>
</dbReference>
<dbReference type="InParanoid" id="A0A0D0DYP8"/>
<sequence>AIGAVRRLLKETLRVVTSDNRVFVGTFVGTDRLLNILLVNTEEYILPTLEEPAGRYVGQVMVPWRLITQVEA</sequence>
<dbReference type="EMBL" id="KN825342">
    <property type="protein sequence ID" value="KIK91834.1"/>
    <property type="molecule type" value="Genomic_DNA"/>
</dbReference>
<accession>A0A0D0DYP8</accession>
<gene>
    <name evidence="2" type="ORF">PAXRUDRAFT_75342</name>
</gene>
<dbReference type="GO" id="GO:0031417">
    <property type="term" value="C:NatC complex"/>
    <property type="evidence" value="ECO:0007669"/>
    <property type="project" value="InterPro"/>
</dbReference>
<dbReference type="InterPro" id="IPR010920">
    <property type="entry name" value="LSM_dom_sf"/>
</dbReference>
<dbReference type="SUPFAM" id="SSF50182">
    <property type="entry name" value="Sm-like ribonucleoproteins"/>
    <property type="match status" value="1"/>
</dbReference>
<dbReference type="InterPro" id="IPR034110">
    <property type="entry name" value="LSMD1_Sm"/>
</dbReference>
<dbReference type="AlphaFoldDB" id="A0A0D0DYP8"/>
<dbReference type="Pfam" id="PF01423">
    <property type="entry name" value="LSM"/>
    <property type="match status" value="1"/>
</dbReference>
<feature type="domain" description="Sm" evidence="1">
    <location>
        <begin position="3"/>
        <end position="72"/>
    </location>
</feature>
<feature type="non-terminal residue" evidence="2">
    <location>
        <position position="72"/>
    </location>
</feature>
<proteinExistence type="predicted"/>
<evidence type="ECO:0000313" key="3">
    <source>
        <dbReference type="Proteomes" id="UP000054538"/>
    </source>
</evidence>
<dbReference type="STRING" id="930991.A0A0D0DYP8"/>
<evidence type="ECO:0000259" key="1">
    <source>
        <dbReference type="SMART" id="SM00651"/>
    </source>
</evidence>
<evidence type="ECO:0000313" key="2">
    <source>
        <dbReference type="EMBL" id="KIK91834.1"/>
    </source>
</evidence>
<dbReference type="HOGENOM" id="CLU_076902_4_5_1"/>
<keyword evidence="3" id="KW-1185">Reference proteome</keyword>
<reference evidence="2 3" key="1">
    <citation type="submission" date="2014-04" db="EMBL/GenBank/DDBJ databases">
        <authorList>
            <consortium name="DOE Joint Genome Institute"/>
            <person name="Kuo A."/>
            <person name="Kohler A."/>
            <person name="Jargeat P."/>
            <person name="Nagy L.G."/>
            <person name="Floudas D."/>
            <person name="Copeland A."/>
            <person name="Barry K.W."/>
            <person name="Cichocki N."/>
            <person name="Veneault-Fourrey C."/>
            <person name="LaButti K."/>
            <person name="Lindquist E.A."/>
            <person name="Lipzen A."/>
            <person name="Lundell T."/>
            <person name="Morin E."/>
            <person name="Murat C."/>
            <person name="Sun H."/>
            <person name="Tunlid A."/>
            <person name="Henrissat B."/>
            <person name="Grigoriev I.V."/>
            <person name="Hibbett D.S."/>
            <person name="Martin F."/>
            <person name="Nordberg H.P."/>
            <person name="Cantor M.N."/>
            <person name="Hua S.X."/>
        </authorList>
    </citation>
    <scope>NUCLEOTIDE SEQUENCE [LARGE SCALE GENOMIC DNA]</scope>
    <source>
        <strain evidence="2 3">Ve08.2h10</strain>
    </source>
</reference>
<reference evidence="3" key="2">
    <citation type="submission" date="2015-01" db="EMBL/GenBank/DDBJ databases">
        <title>Evolutionary Origins and Diversification of the Mycorrhizal Mutualists.</title>
        <authorList>
            <consortium name="DOE Joint Genome Institute"/>
            <consortium name="Mycorrhizal Genomics Consortium"/>
            <person name="Kohler A."/>
            <person name="Kuo A."/>
            <person name="Nagy L.G."/>
            <person name="Floudas D."/>
            <person name="Copeland A."/>
            <person name="Barry K.W."/>
            <person name="Cichocki N."/>
            <person name="Veneault-Fourrey C."/>
            <person name="LaButti K."/>
            <person name="Lindquist E.A."/>
            <person name="Lipzen A."/>
            <person name="Lundell T."/>
            <person name="Morin E."/>
            <person name="Murat C."/>
            <person name="Riley R."/>
            <person name="Ohm R."/>
            <person name="Sun H."/>
            <person name="Tunlid A."/>
            <person name="Henrissat B."/>
            <person name="Grigoriev I.V."/>
            <person name="Hibbett D.S."/>
            <person name="Martin F."/>
        </authorList>
    </citation>
    <scope>NUCLEOTIDE SEQUENCE [LARGE SCALE GENOMIC DNA]</scope>
    <source>
        <strain evidence="3">Ve08.2h10</strain>
    </source>
</reference>